<dbReference type="EMBL" id="OU893333">
    <property type="protein sequence ID" value="CAG9789214.1"/>
    <property type="molecule type" value="Genomic_DNA"/>
</dbReference>
<keyword evidence="2" id="KW-1185">Reference proteome</keyword>
<proteinExistence type="predicted"/>
<evidence type="ECO:0000313" key="1">
    <source>
        <dbReference type="EMBL" id="CAG9789214.1"/>
    </source>
</evidence>
<sequence>MGDGNHLPSRVQLPNVAITDKDFLNIDMEQNLNPVPFIRYLFKSESARTALRPDAVSAIKRRCIKFHVKLATEIQQRLPTNYSVLELMSRLSPETILCQAIGKNIKYSYKNDPQPTTPSASASTSTIVQSASVDDDEVIPFDNFEF</sequence>
<name>A0A9N9R472_9NEOP</name>
<evidence type="ECO:0000313" key="2">
    <source>
        <dbReference type="Proteomes" id="UP001153714"/>
    </source>
</evidence>
<protein>
    <submittedName>
        <fullName evidence="1">Uncharacterized protein</fullName>
    </submittedName>
</protein>
<dbReference type="Proteomes" id="UP001153714">
    <property type="component" value="Chromosome 2"/>
</dbReference>
<dbReference type="AlphaFoldDB" id="A0A9N9R472"/>
<accession>A0A9N9R472</accession>
<reference evidence="1" key="2">
    <citation type="submission" date="2022-10" db="EMBL/GenBank/DDBJ databases">
        <authorList>
            <consortium name="ENA_rothamsted_submissions"/>
            <consortium name="culmorum"/>
            <person name="King R."/>
        </authorList>
    </citation>
    <scope>NUCLEOTIDE SEQUENCE</scope>
</reference>
<organism evidence="1 2">
    <name type="scientific">Diatraea saccharalis</name>
    <name type="common">sugarcane borer</name>
    <dbReference type="NCBI Taxonomy" id="40085"/>
    <lineage>
        <taxon>Eukaryota</taxon>
        <taxon>Metazoa</taxon>
        <taxon>Ecdysozoa</taxon>
        <taxon>Arthropoda</taxon>
        <taxon>Hexapoda</taxon>
        <taxon>Insecta</taxon>
        <taxon>Pterygota</taxon>
        <taxon>Neoptera</taxon>
        <taxon>Endopterygota</taxon>
        <taxon>Lepidoptera</taxon>
        <taxon>Glossata</taxon>
        <taxon>Ditrysia</taxon>
        <taxon>Pyraloidea</taxon>
        <taxon>Crambidae</taxon>
        <taxon>Crambinae</taxon>
        <taxon>Diatraea</taxon>
    </lineage>
</organism>
<gene>
    <name evidence="1" type="ORF">DIATSA_LOCUS6963</name>
</gene>
<reference evidence="1" key="1">
    <citation type="submission" date="2021-12" db="EMBL/GenBank/DDBJ databases">
        <authorList>
            <person name="King R."/>
        </authorList>
    </citation>
    <scope>NUCLEOTIDE SEQUENCE</scope>
</reference>
<dbReference type="OrthoDB" id="10023262at2759"/>